<reference evidence="2 3" key="1">
    <citation type="journal article" date="2010" name="Science">
        <title>Genomic comparison of the ants Camponotus floridanus and Harpegnathos saltator.</title>
        <authorList>
            <person name="Bonasio R."/>
            <person name="Zhang G."/>
            <person name="Ye C."/>
            <person name="Mutti N.S."/>
            <person name="Fang X."/>
            <person name="Qin N."/>
            <person name="Donahue G."/>
            <person name="Yang P."/>
            <person name="Li Q."/>
            <person name="Li C."/>
            <person name="Zhang P."/>
            <person name="Huang Z."/>
            <person name="Berger S.L."/>
            <person name="Reinberg D."/>
            <person name="Wang J."/>
            <person name="Liebig J."/>
        </authorList>
    </citation>
    <scope>NUCLEOTIDE SEQUENCE [LARGE SCALE GENOMIC DNA]</scope>
    <source>
        <strain evidence="3">C129</strain>
    </source>
</reference>
<dbReference type="InterPro" id="IPR036508">
    <property type="entry name" value="Chitin-bd_dom_sf"/>
</dbReference>
<dbReference type="PROSITE" id="PS50940">
    <property type="entry name" value="CHIT_BIND_II"/>
    <property type="match status" value="1"/>
</dbReference>
<dbReference type="AlphaFoldDB" id="E2AEZ0"/>
<protein>
    <recommendedName>
        <fullName evidence="1">Chitin-binding type-2 domain-containing protein</fullName>
    </recommendedName>
</protein>
<dbReference type="SUPFAM" id="SSF57625">
    <property type="entry name" value="Invertebrate chitin-binding proteins"/>
    <property type="match status" value="1"/>
</dbReference>
<dbReference type="OrthoDB" id="6020543at2759"/>
<evidence type="ECO:0000313" key="2">
    <source>
        <dbReference type="EMBL" id="EFN68006.1"/>
    </source>
</evidence>
<dbReference type="Pfam" id="PF01607">
    <property type="entry name" value="CBM_14"/>
    <property type="match status" value="1"/>
</dbReference>
<keyword evidence="3" id="KW-1185">Reference proteome</keyword>
<dbReference type="SMART" id="SM00494">
    <property type="entry name" value="ChtBD2"/>
    <property type="match status" value="1"/>
</dbReference>
<feature type="domain" description="Chitin-binding type-2" evidence="1">
    <location>
        <begin position="8"/>
        <end position="70"/>
    </location>
</feature>
<evidence type="ECO:0000313" key="3">
    <source>
        <dbReference type="Proteomes" id="UP000000311"/>
    </source>
</evidence>
<dbReference type="OMA" id="KFYKCFN"/>
<dbReference type="EMBL" id="GL438981">
    <property type="protein sequence ID" value="EFN68006.1"/>
    <property type="molecule type" value="Genomic_DNA"/>
</dbReference>
<sequence length="75" mass="8676">MFYTQAQEIECPNRPPREGENAILIPDPTNCKHYFVCDYGRTILMECPGDMHFNPIEKVCDFSWKAGCTANEPYK</sequence>
<gene>
    <name evidence="2" type="ORF">EAG_08120</name>
</gene>
<accession>E2AEZ0</accession>
<name>E2AEZ0_CAMFO</name>
<dbReference type="Gene3D" id="2.170.140.10">
    <property type="entry name" value="Chitin binding domain"/>
    <property type="match status" value="1"/>
</dbReference>
<evidence type="ECO:0000259" key="1">
    <source>
        <dbReference type="PROSITE" id="PS50940"/>
    </source>
</evidence>
<dbReference type="InParanoid" id="E2AEZ0"/>
<proteinExistence type="predicted"/>
<dbReference type="InterPro" id="IPR002557">
    <property type="entry name" value="Chitin-bd_dom"/>
</dbReference>
<dbReference type="Proteomes" id="UP000000311">
    <property type="component" value="Unassembled WGS sequence"/>
</dbReference>
<organism evidence="3">
    <name type="scientific">Camponotus floridanus</name>
    <name type="common">Florida carpenter ant</name>
    <dbReference type="NCBI Taxonomy" id="104421"/>
    <lineage>
        <taxon>Eukaryota</taxon>
        <taxon>Metazoa</taxon>
        <taxon>Ecdysozoa</taxon>
        <taxon>Arthropoda</taxon>
        <taxon>Hexapoda</taxon>
        <taxon>Insecta</taxon>
        <taxon>Pterygota</taxon>
        <taxon>Neoptera</taxon>
        <taxon>Endopterygota</taxon>
        <taxon>Hymenoptera</taxon>
        <taxon>Apocrita</taxon>
        <taxon>Aculeata</taxon>
        <taxon>Formicoidea</taxon>
        <taxon>Formicidae</taxon>
        <taxon>Formicinae</taxon>
        <taxon>Camponotus</taxon>
    </lineage>
</organism>
<dbReference type="GO" id="GO:0008061">
    <property type="term" value="F:chitin binding"/>
    <property type="evidence" value="ECO:0007669"/>
    <property type="project" value="InterPro"/>
</dbReference>
<dbReference type="GO" id="GO:0005576">
    <property type="term" value="C:extracellular region"/>
    <property type="evidence" value="ECO:0007669"/>
    <property type="project" value="InterPro"/>
</dbReference>